<dbReference type="AlphaFoldDB" id="A0AAD7CWP4"/>
<comment type="caution">
    <text evidence="1">The sequence shown here is derived from an EMBL/GenBank/DDBJ whole genome shotgun (WGS) entry which is preliminary data.</text>
</comment>
<sequence length="416" mass="45973">MSSPPVYEAGTFIASASLPAYSRRDHQHGGSRGSTEHIFSLKDQKNKIQPTLKLFSSAPTSASLPTFLEGDKINGSLALHIPRGEKICRVSIVVRGEILTGPQPQNKLCFLDILVPFWSKFAAGTVSPPLSGDCHWPFSIDIPKDVVLPDPAKPGTARTYALPQTFLERNSKASAHYYLSVQITRSALLFRENNELQTMFVYVPAVRPDPPSTLRQLAYQENMPIPGPEIDADGWYTCPMVTLKGTVFSNRKVEVRCILSLAKPLSYTRGSAIPCSLIYFCQDLQALNLLCTPTTVNLRLHRQVKCRLLSLGTPYTLTTDAIEESGRAVWWPANTGPPRQDGRRFDGEIHLPKGLKPTSTISHFTLKYFVVMLPFDVTGFSSANIAQPLIQQEVQIATIFAKGPRPRHYVPGNAAN</sequence>
<evidence type="ECO:0000313" key="1">
    <source>
        <dbReference type="EMBL" id="KAJ7667124.1"/>
    </source>
</evidence>
<accession>A0AAD7CWP4</accession>
<evidence type="ECO:0000313" key="2">
    <source>
        <dbReference type="Proteomes" id="UP001221757"/>
    </source>
</evidence>
<evidence type="ECO:0008006" key="3">
    <source>
        <dbReference type="Google" id="ProtNLM"/>
    </source>
</evidence>
<dbReference type="Proteomes" id="UP001221757">
    <property type="component" value="Unassembled WGS sequence"/>
</dbReference>
<dbReference type="EMBL" id="JARKIE010000205">
    <property type="protein sequence ID" value="KAJ7667124.1"/>
    <property type="molecule type" value="Genomic_DNA"/>
</dbReference>
<organism evidence="1 2">
    <name type="scientific">Mycena rosella</name>
    <name type="common">Pink bonnet</name>
    <name type="synonym">Agaricus rosellus</name>
    <dbReference type="NCBI Taxonomy" id="1033263"/>
    <lineage>
        <taxon>Eukaryota</taxon>
        <taxon>Fungi</taxon>
        <taxon>Dikarya</taxon>
        <taxon>Basidiomycota</taxon>
        <taxon>Agaricomycotina</taxon>
        <taxon>Agaricomycetes</taxon>
        <taxon>Agaricomycetidae</taxon>
        <taxon>Agaricales</taxon>
        <taxon>Marasmiineae</taxon>
        <taxon>Mycenaceae</taxon>
        <taxon>Mycena</taxon>
    </lineage>
</organism>
<keyword evidence="2" id="KW-1185">Reference proteome</keyword>
<gene>
    <name evidence="1" type="ORF">B0H17DRAFT_1251884</name>
</gene>
<reference evidence="1" key="1">
    <citation type="submission" date="2023-03" db="EMBL/GenBank/DDBJ databases">
        <title>Massive genome expansion in bonnet fungi (Mycena s.s.) driven by repeated elements and novel gene families across ecological guilds.</title>
        <authorList>
            <consortium name="Lawrence Berkeley National Laboratory"/>
            <person name="Harder C.B."/>
            <person name="Miyauchi S."/>
            <person name="Viragh M."/>
            <person name="Kuo A."/>
            <person name="Thoen E."/>
            <person name="Andreopoulos B."/>
            <person name="Lu D."/>
            <person name="Skrede I."/>
            <person name="Drula E."/>
            <person name="Henrissat B."/>
            <person name="Morin E."/>
            <person name="Kohler A."/>
            <person name="Barry K."/>
            <person name="LaButti K."/>
            <person name="Morin E."/>
            <person name="Salamov A."/>
            <person name="Lipzen A."/>
            <person name="Mereny Z."/>
            <person name="Hegedus B."/>
            <person name="Baldrian P."/>
            <person name="Stursova M."/>
            <person name="Weitz H."/>
            <person name="Taylor A."/>
            <person name="Grigoriev I.V."/>
            <person name="Nagy L.G."/>
            <person name="Martin F."/>
            <person name="Kauserud H."/>
        </authorList>
    </citation>
    <scope>NUCLEOTIDE SEQUENCE</scope>
    <source>
        <strain evidence="1">CBHHK067</strain>
    </source>
</reference>
<protein>
    <recommendedName>
        <fullName evidence="3">Arrestin-like N-terminal domain-containing protein</fullName>
    </recommendedName>
</protein>
<proteinExistence type="predicted"/>
<name>A0AAD7CWP4_MYCRO</name>